<gene>
    <name evidence="1" type="ORF">AB6D66_00545</name>
</gene>
<dbReference type="RefSeq" id="WP_269337297.1">
    <property type="nucleotide sequence ID" value="NZ_JBFSSG010000001.1"/>
</dbReference>
<evidence type="ECO:0000313" key="1">
    <source>
        <dbReference type="EMBL" id="MEZ8719533.1"/>
    </source>
</evidence>
<dbReference type="Proteomes" id="UP001570071">
    <property type="component" value="Unassembled WGS sequence"/>
</dbReference>
<proteinExistence type="predicted"/>
<name>A0ABV4MQW9_9VIBR</name>
<dbReference type="SUPFAM" id="SSF53955">
    <property type="entry name" value="Lysozyme-like"/>
    <property type="match status" value="1"/>
</dbReference>
<accession>A0ABV4MQW9</accession>
<dbReference type="InterPro" id="IPR023346">
    <property type="entry name" value="Lysozyme-like_dom_sf"/>
</dbReference>
<comment type="caution">
    <text evidence="1">The sequence shown here is derived from an EMBL/GenBank/DDBJ whole genome shotgun (WGS) entry which is preliminary data.</text>
</comment>
<organism evidence="1 2">
    <name type="scientific">Vibrio pomeroyi</name>
    <dbReference type="NCBI Taxonomy" id="198832"/>
    <lineage>
        <taxon>Bacteria</taxon>
        <taxon>Pseudomonadati</taxon>
        <taxon>Pseudomonadota</taxon>
        <taxon>Gammaproteobacteria</taxon>
        <taxon>Vibrionales</taxon>
        <taxon>Vibrionaceae</taxon>
        <taxon>Vibrio</taxon>
    </lineage>
</organism>
<dbReference type="EMBL" id="JBFSSG010000001">
    <property type="protein sequence ID" value="MEZ8719533.1"/>
    <property type="molecule type" value="Genomic_DNA"/>
</dbReference>
<evidence type="ECO:0000313" key="2">
    <source>
        <dbReference type="Proteomes" id="UP001570071"/>
    </source>
</evidence>
<sequence length="162" mass="18708">MIVDISIDDVDRGSYVAPAVIERCVEKGAEKHDYDATLMMAILDVERGRKGTVVYNTSNGSFDLGPGQVNTIQFEERWFQKEYPDLTWQELSENVCLNLEVAGRVFKQRLKELKPGQSVWNAVGHYHSKTKKYKLIYLQKVMKAYRVRAEKNGTGYRVAWRE</sequence>
<reference evidence="1 2" key="1">
    <citation type="journal article" date="2024" name="ISME J.">
        <title>Tailless and filamentous prophages are predominant in marine Vibrio.</title>
        <authorList>
            <person name="Steensen K."/>
            <person name="Seneca J."/>
            <person name="Bartlau N."/>
            <person name="Yu X.A."/>
            <person name="Hussain F.A."/>
            <person name="Polz M.F."/>
        </authorList>
    </citation>
    <scope>NUCLEOTIDE SEQUENCE [LARGE SCALE GENOMIC DNA]</scope>
    <source>
        <strain evidence="1 2">10N.239.312.F12</strain>
    </source>
</reference>
<dbReference type="CDD" id="cd13400">
    <property type="entry name" value="LT_IagB-like"/>
    <property type="match status" value="1"/>
</dbReference>
<keyword evidence="2" id="KW-1185">Reference proteome</keyword>
<protein>
    <submittedName>
        <fullName evidence="1">Lytic transglycosylase domain-containing protein</fullName>
    </submittedName>
</protein>